<dbReference type="GeneID" id="115066445"/>
<organism evidence="1 2">
    <name type="scientific">Bactrocera dorsalis</name>
    <name type="common">Oriental fruit fly</name>
    <name type="synonym">Dacus dorsalis</name>
    <dbReference type="NCBI Taxonomy" id="27457"/>
    <lineage>
        <taxon>Eukaryota</taxon>
        <taxon>Metazoa</taxon>
        <taxon>Ecdysozoa</taxon>
        <taxon>Arthropoda</taxon>
        <taxon>Hexapoda</taxon>
        <taxon>Insecta</taxon>
        <taxon>Pterygota</taxon>
        <taxon>Neoptera</taxon>
        <taxon>Endopterygota</taxon>
        <taxon>Diptera</taxon>
        <taxon>Brachycera</taxon>
        <taxon>Muscomorpha</taxon>
        <taxon>Tephritoidea</taxon>
        <taxon>Tephritidae</taxon>
        <taxon>Bactrocera</taxon>
        <taxon>Bactrocera</taxon>
    </lineage>
</organism>
<accession>A0ABM3JCP9</accession>
<reference evidence="2" key="1">
    <citation type="submission" date="2025-08" db="UniProtKB">
        <authorList>
            <consortium name="RefSeq"/>
        </authorList>
    </citation>
    <scope>IDENTIFICATION</scope>
    <source>
        <tissue evidence="2">Adult</tissue>
    </source>
</reference>
<protein>
    <submittedName>
        <fullName evidence="2">Uncharacterized protein LOC115066445</fullName>
    </submittedName>
</protein>
<dbReference type="SMART" id="SM00697">
    <property type="entry name" value="DM8"/>
    <property type="match status" value="1"/>
</dbReference>
<proteinExistence type="predicted"/>
<keyword evidence="1" id="KW-1185">Reference proteome</keyword>
<dbReference type="Pfam" id="PF06477">
    <property type="entry name" value="DUF1091"/>
    <property type="match status" value="1"/>
</dbReference>
<gene>
    <name evidence="2" type="primary">LOC115066445</name>
</gene>
<evidence type="ECO:0000313" key="1">
    <source>
        <dbReference type="Proteomes" id="UP001652620"/>
    </source>
</evidence>
<sequence length="198" mass="23740">MLEFFFQMLNVSELKGYTQITHGAFFKMSNMECRDMNNEYLREKVCRLKAVKRDTVEATIRFQILKTVDNCNMHIELLRKYNTYQPFFINRTFDVCEFMRNRKNAVYLDILVKLIEKYSNMNHSCPYEGEFILERFRPSHNNLILPIPSGDYLIKFGFYTSNVLMAHLYVWFGFKELERWEVDKKGVSPKSLKTNFLV</sequence>
<dbReference type="RefSeq" id="XP_049306985.1">
    <property type="nucleotide sequence ID" value="XM_049451028.1"/>
</dbReference>
<dbReference type="PANTHER" id="PTHR20898">
    <property type="entry name" value="DAEDALUS ON 3-RELATED-RELATED"/>
    <property type="match status" value="1"/>
</dbReference>
<dbReference type="InterPro" id="IPR010512">
    <property type="entry name" value="DUF1091"/>
</dbReference>
<dbReference type="PANTHER" id="PTHR20898:SF0">
    <property type="entry name" value="DAEDALUS ON 3-RELATED"/>
    <property type="match status" value="1"/>
</dbReference>
<dbReference type="Proteomes" id="UP001652620">
    <property type="component" value="Chromosome 3"/>
</dbReference>
<name>A0ABM3JCP9_BACDO</name>
<evidence type="ECO:0000313" key="2">
    <source>
        <dbReference type="RefSeq" id="XP_049306985.1"/>
    </source>
</evidence>